<organism evidence="2 3">
    <name type="scientific">Streptomyces capoamus</name>
    <dbReference type="NCBI Taxonomy" id="68183"/>
    <lineage>
        <taxon>Bacteria</taxon>
        <taxon>Bacillati</taxon>
        <taxon>Actinomycetota</taxon>
        <taxon>Actinomycetes</taxon>
        <taxon>Kitasatosporales</taxon>
        <taxon>Streptomycetaceae</taxon>
        <taxon>Streptomyces</taxon>
    </lineage>
</organism>
<evidence type="ECO:0000313" key="2">
    <source>
        <dbReference type="EMBL" id="GHG35847.1"/>
    </source>
</evidence>
<protein>
    <submittedName>
        <fullName evidence="2">Uncharacterized protein</fullName>
    </submittedName>
</protein>
<reference evidence="3" key="1">
    <citation type="journal article" date="2019" name="Int. J. Syst. Evol. Microbiol.">
        <title>The Global Catalogue of Microorganisms (GCM) 10K type strain sequencing project: providing services to taxonomists for standard genome sequencing and annotation.</title>
        <authorList>
            <consortium name="The Broad Institute Genomics Platform"/>
            <consortium name="The Broad Institute Genome Sequencing Center for Infectious Disease"/>
            <person name="Wu L."/>
            <person name="Ma J."/>
        </authorList>
    </citation>
    <scope>NUCLEOTIDE SEQUENCE [LARGE SCALE GENOMIC DNA]</scope>
    <source>
        <strain evidence="3">JCM 4253</strain>
    </source>
</reference>
<name>A0A919C033_9ACTN</name>
<keyword evidence="1" id="KW-0812">Transmembrane</keyword>
<dbReference type="AlphaFoldDB" id="A0A919C033"/>
<proteinExistence type="predicted"/>
<sequence length="68" mass="6936">MWWPAADAAGAARVAAAVAVAATAAAAVSARRRVMSGMRVLLGSGPVVTTHAYRDVPEQKKSSGTGWL</sequence>
<keyword evidence="1" id="KW-1133">Transmembrane helix</keyword>
<dbReference type="EMBL" id="BNBF01000001">
    <property type="protein sequence ID" value="GHG35847.1"/>
    <property type="molecule type" value="Genomic_DNA"/>
</dbReference>
<comment type="caution">
    <text evidence="2">The sequence shown here is derived from an EMBL/GenBank/DDBJ whole genome shotgun (WGS) entry which is preliminary data.</text>
</comment>
<evidence type="ECO:0000313" key="3">
    <source>
        <dbReference type="Proteomes" id="UP000619355"/>
    </source>
</evidence>
<feature type="transmembrane region" description="Helical" evidence="1">
    <location>
        <begin position="12"/>
        <end position="30"/>
    </location>
</feature>
<keyword evidence="3" id="KW-1185">Reference proteome</keyword>
<gene>
    <name evidence="2" type="ORF">GCM10018980_06580</name>
</gene>
<accession>A0A919C033</accession>
<keyword evidence="1" id="KW-0472">Membrane</keyword>
<evidence type="ECO:0000256" key="1">
    <source>
        <dbReference type="SAM" id="Phobius"/>
    </source>
</evidence>
<dbReference type="Proteomes" id="UP000619355">
    <property type="component" value="Unassembled WGS sequence"/>
</dbReference>